<evidence type="ECO:0000256" key="1">
    <source>
        <dbReference type="ARBA" id="ARBA00022737"/>
    </source>
</evidence>
<dbReference type="PANTHER" id="PTHR45188">
    <property type="entry name" value="DNAJ PROTEIN P58IPK HOMOLOG"/>
    <property type="match status" value="1"/>
</dbReference>
<dbReference type="InterPro" id="IPR019734">
    <property type="entry name" value="TPR_rpt"/>
</dbReference>
<dbReference type="Pfam" id="PF13432">
    <property type="entry name" value="TPR_16"/>
    <property type="match status" value="2"/>
</dbReference>
<dbReference type="PRINTS" id="PR00625">
    <property type="entry name" value="JDOMAIN"/>
</dbReference>
<feature type="compositionally biased region" description="Polar residues" evidence="4">
    <location>
        <begin position="190"/>
        <end position="214"/>
    </location>
</feature>
<dbReference type="Proteomes" id="UP001438707">
    <property type="component" value="Unassembled WGS sequence"/>
</dbReference>
<organism evidence="6 7">
    <name type="scientific">Apatococcus lobatus</name>
    <dbReference type="NCBI Taxonomy" id="904363"/>
    <lineage>
        <taxon>Eukaryota</taxon>
        <taxon>Viridiplantae</taxon>
        <taxon>Chlorophyta</taxon>
        <taxon>core chlorophytes</taxon>
        <taxon>Trebouxiophyceae</taxon>
        <taxon>Chlorellales</taxon>
        <taxon>Chlorellaceae</taxon>
        <taxon>Apatococcus</taxon>
    </lineage>
</organism>
<feature type="repeat" description="TPR" evidence="3">
    <location>
        <begin position="87"/>
        <end position="120"/>
    </location>
</feature>
<evidence type="ECO:0000313" key="7">
    <source>
        <dbReference type="Proteomes" id="UP001438707"/>
    </source>
</evidence>
<keyword evidence="2 3" id="KW-0802">TPR repeat</keyword>
<sequence>MTAPPEFVSVKDEADGAFRAGEFANAATIYTKALEVLQSYQGEKEASAEADRLKIYSNRSLTFQKLQKWTEALDDAKKAVELDPKRSKSWFRLGQTLVGLDLFAEAVTAYDVGCKLDPRSDELNDALDDAKAKNKALPSKKNGFRPKRHAYHLKPELQTFLGQQGACSTANGLPHTDTPSAPLNGHAATANGTTKSQASSVGSNPSTGASTPNGISREPNRTFSTSQVPGKVPRTVNGSPAQAAQPSAASQETTQATPSRQDSGSDPMNASPPAEDKPPAQGLSRQPSSGRGTSTPSNATASLTSIPGDAAAQLANEISKAAADADKEKLKGNEQLKQGNTELAYSSYSRAIALAPDQAVYYGNRAAAAITLKQYKQAVADGMKAVELDSKYVRGFTRAAKAHLCMGHYAAAEQLYRQALAVDGSSREATAELQVAGEVRRQVEAGKASLEQGDARQALWRCDSACRALSPSPEPALLLKCQCLIVLNRAAEAVGEARTLTLEGDGNAPEVLALRAHALYHSGNMPMAQRHFEEALRRDPDLPPAKQGLRRVRSQISAKEAGNTAFQAGRWQEAFQSYSTALDADTELRTPFIAQCASNRSAAAMKLGKHKEALKDAELAIEADPDFVKGFLRRAGANMALQNYEAAQQDYEKIKRMEPGTPGISESISKAKTEAKKAKRVDYYKLLEIPQDANDYDIKKAYRRAALKWHPDKAPTEERDDAEKKFKMLGEANSVLSDAAKRERYDAGWSLEEIEQGFPEGHGGGMGGMGGVDLNDVLAQMFASGAMGGGMGMGGGFPGGGPSRARRGGFRRG</sequence>
<feature type="repeat" description="TPR" evidence="3">
    <location>
        <begin position="325"/>
        <end position="358"/>
    </location>
</feature>
<accession>A0AAW1QV16</accession>
<feature type="compositionally biased region" description="Polar residues" evidence="4">
    <location>
        <begin position="168"/>
        <end position="181"/>
    </location>
</feature>
<dbReference type="InterPro" id="IPR018253">
    <property type="entry name" value="DnaJ_domain_CS"/>
</dbReference>
<dbReference type="PROSITE" id="PS50005">
    <property type="entry name" value="TPR"/>
    <property type="match status" value="4"/>
</dbReference>
<dbReference type="Gene3D" id="1.25.40.10">
    <property type="entry name" value="Tetratricopeptide repeat domain"/>
    <property type="match status" value="2"/>
</dbReference>
<dbReference type="InterPro" id="IPR036869">
    <property type="entry name" value="J_dom_sf"/>
</dbReference>
<dbReference type="CDD" id="cd06257">
    <property type="entry name" value="DnaJ"/>
    <property type="match status" value="1"/>
</dbReference>
<evidence type="ECO:0000259" key="5">
    <source>
        <dbReference type="PROSITE" id="PS50076"/>
    </source>
</evidence>
<evidence type="ECO:0000256" key="4">
    <source>
        <dbReference type="SAM" id="MobiDB-lite"/>
    </source>
</evidence>
<feature type="repeat" description="TPR" evidence="3">
    <location>
        <begin position="53"/>
        <end position="86"/>
    </location>
</feature>
<evidence type="ECO:0000313" key="6">
    <source>
        <dbReference type="EMBL" id="KAK9825319.1"/>
    </source>
</evidence>
<dbReference type="PROSITE" id="PS50076">
    <property type="entry name" value="DNAJ_2"/>
    <property type="match status" value="1"/>
</dbReference>
<dbReference type="SUPFAM" id="SSF48452">
    <property type="entry name" value="TPR-like"/>
    <property type="match status" value="2"/>
</dbReference>
<dbReference type="Pfam" id="PF13181">
    <property type="entry name" value="TPR_8"/>
    <property type="match status" value="1"/>
</dbReference>
<feature type="compositionally biased region" description="Low complexity" evidence="4">
    <location>
        <begin position="239"/>
        <end position="259"/>
    </location>
</feature>
<feature type="compositionally biased region" description="Polar residues" evidence="4">
    <location>
        <begin position="283"/>
        <end position="304"/>
    </location>
</feature>
<dbReference type="SMART" id="SM00028">
    <property type="entry name" value="TPR"/>
    <property type="match status" value="10"/>
</dbReference>
<keyword evidence="7" id="KW-1185">Reference proteome</keyword>
<feature type="region of interest" description="Disordered" evidence="4">
    <location>
        <begin position="168"/>
        <end position="304"/>
    </location>
</feature>
<dbReference type="PROSITE" id="PS00636">
    <property type="entry name" value="DNAJ_1"/>
    <property type="match status" value="1"/>
</dbReference>
<dbReference type="Pfam" id="PF00226">
    <property type="entry name" value="DnaJ"/>
    <property type="match status" value="1"/>
</dbReference>
<evidence type="ECO:0000256" key="3">
    <source>
        <dbReference type="PROSITE-ProRule" id="PRU00339"/>
    </source>
</evidence>
<dbReference type="AlphaFoldDB" id="A0AAW1QV16"/>
<name>A0AAW1QV16_9CHLO</name>
<dbReference type="Gene3D" id="1.10.287.110">
    <property type="entry name" value="DnaJ domain"/>
    <property type="match status" value="1"/>
</dbReference>
<dbReference type="PANTHER" id="PTHR45188:SF2">
    <property type="entry name" value="DNAJ HOMOLOG SUBFAMILY C MEMBER 7"/>
    <property type="match status" value="1"/>
</dbReference>
<dbReference type="InterPro" id="IPR011990">
    <property type="entry name" value="TPR-like_helical_dom_sf"/>
</dbReference>
<protein>
    <recommendedName>
        <fullName evidence="5">J domain-containing protein</fullName>
    </recommendedName>
</protein>
<feature type="domain" description="J" evidence="5">
    <location>
        <begin position="682"/>
        <end position="749"/>
    </location>
</feature>
<dbReference type="InterPro" id="IPR001623">
    <property type="entry name" value="DnaJ_domain"/>
</dbReference>
<dbReference type="EMBL" id="JALJOS010000025">
    <property type="protein sequence ID" value="KAK9825319.1"/>
    <property type="molecule type" value="Genomic_DNA"/>
</dbReference>
<evidence type="ECO:0000256" key="2">
    <source>
        <dbReference type="ARBA" id="ARBA00022803"/>
    </source>
</evidence>
<gene>
    <name evidence="6" type="ORF">WJX74_009187</name>
</gene>
<proteinExistence type="predicted"/>
<keyword evidence="1" id="KW-0677">Repeat</keyword>
<comment type="caution">
    <text evidence="6">The sequence shown here is derived from an EMBL/GenBank/DDBJ whole genome shotgun (WGS) entry which is preliminary data.</text>
</comment>
<dbReference type="SMART" id="SM00271">
    <property type="entry name" value="DnaJ"/>
    <property type="match status" value="1"/>
</dbReference>
<feature type="repeat" description="TPR" evidence="3">
    <location>
        <begin position="509"/>
        <end position="542"/>
    </location>
</feature>
<reference evidence="6 7" key="1">
    <citation type="journal article" date="2024" name="Nat. Commun.">
        <title>Phylogenomics reveals the evolutionary origins of lichenization in chlorophyte algae.</title>
        <authorList>
            <person name="Puginier C."/>
            <person name="Libourel C."/>
            <person name="Otte J."/>
            <person name="Skaloud P."/>
            <person name="Haon M."/>
            <person name="Grisel S."/>
            <person name="Petersen M."/>
            <person name="Berrin J.G."/>
            <person name="Delaux P.M."/>
            <person name="Dal Grande F."/>
            <person name="Keller J."/>
        </authorList>
    </citation>
    <scope>NUCLEOTIDE SEQUENCE [LARGE SCALE GENOMIC DNA]</scope>
    <source>
        <strain evidence="6 7">SAG 2145</strain>
    </source>
</reference>